<protein>
    <recommendedName>
        <fullName evidence="4">DUF4760 domain-containing protein</fullName>
    </recommendedName>
</protein>
<accession>A0ABU5GJB4</accession>
<organism evidence="2 3">
    <name type="scientific">Acinetobacter faecalis</name>
    <dbReference type="NCBI Taxonomy" id="2665161"/>
    <lineage>
        <taxon>Bacteria</taxon>
        <taxon>Pseudomonadati</taxon>
        <taxon>Pseudomonadota</taxon>
        <taxon>Gammaproteobacteria</taxon>
        <taxon>Moraxellales</taxon>
        <taxon>Moraxellaceae</taxon>
        <taxon>Acinetobacter</taxon>
    </lineage>
</organism>
<evidence type="ECO:0000256" key="1">
    <source>
        <dbReference type="SAM" id="Phobius"/>
    </source>
</evidence>
<dbReference type="Proteomes" id="UP001284094">
    <property type="component" value="Unassembled WGS sequence"/>
</dbReference>
<dbReference type="EMBL" id="JAXHPO010000028">
    <property type="protein sequence ID" value="MDY6550584.1"/>
    <property type="molecule type" value="Genomic_DNA"/>
</dbReference>
<evidence type="ECO:0000313" key="2">
    <source>
        <dbReference type="EMBL" id="MDY6550584.1"/>
    </source>
</evidence>
<keyword evidence="1" id="KW-1133">Transmembrane helix</keyword>
<comment type="caution">
    <text evidence="2">The sequence shown here is derived from an EMBL/GenBank/DDBJ whole genome shotgun (WGS) entry which is preliminary data.</text>
</comment>
<evidence type="ECO:0000313" key="3">
    <source>
        <dbReference type="Proteomes" id="UP001284094"/>
    </source>
</evidence>
<proteinExistence type="predicted"/>
<sequence length="137" mass="15924">MQINLLNILSALLQYIILTILALAIYFSVSKLNGVPLTSIRTDIIYLCSATATIFGFLIIIKSLNIWKEQHNKTTLKDFSLETWKEHEKFHNNFIFLIDFRQNLNEEPDKYLNPEIIQEYNNMIKELSLNGLSSSIK</sequence>
<name>A0ABU5GJB4_9GAMM</name>
<keyword evidence="1" id="KW-0812">Transmembrane</keyword>
<gene>
    <name evidence="2" type="ORF">SKM48_07420</name>
</gene>
<keyword evidence="3" id="KW-1185">Reference proteome</keyword>
<feature type="non-terminal residue" evidence="2">
    <location>
        <position position="137"/>
    </location>
</feature>
<keyword evidence="1" id="KW-0472">Membrane</keyword>
<feature type="transmembrane region" description="Helical" evidence="1">
    <location>
        <begin position="12"/>
        <end position="29"/>
    </location>
</feature>
<evidence type="ECO:0008006" key="4">
    <source>
        <dbReference type="Google" id="ProtNLM"/>
    </source>
</evidence>
<reference evidence="2 3" key="1">
    <citation type="journal article" date="2024" name="Syst. Appl. Microbiol.">
        <title>Evidence for the occurrence of Acinetobacter faecalis in cattle feces and its emended description.</title>
        <authorList>
            <person name="Kyselkova M."/>
            <person name="Xanthopoulou K."/>
            <person name="Shestivska V."/>
            <person name="Spanelova P."/>
            <person name="Maixnerova M."/>
            <person name="Higgins P.G."/>
            <person name="Nemec A."/>
        </authorList>
    </citation>
    <scope>NUCLEOTIDE SEQUENCE [LARGE SCALE GENOMIC DNA]</scope>
    <source>
        <strain evidence="2 3">ANC 7225</strain>
    </source>
</reference>
<feature type="transmembrane region" description="Helical" evidence="1">
    <location>
        <begin position="44"/>
        <end position="67"/>
    </location>
</feature>